<dbReference type="PROSITE" id="PS50011">
    <property type="entry name" value="PROTEIN_KINASE_DOM"/>
    <property type="match status" value="1"/>
</dbReference>
<dbReference type="PANTHER" id="PTHR24353:SF147">
    <property type="entry name" value="CGMP-DEPENDENT SERINE_THREONIN PROTEIN KINASE-RELATED"/>
    <property type="match status" value="1"/>
</dbReference>
<dbReference type="OMA" id="FCADEPI"/>
<dbReference type="GO" id="GO:0004674">
    <property type="term" value="F:protein serine/threonine kinase activity"/>
    <property type="evidence" value="ECO:0007669"/>
    <property type="project" value="UniProtKB-KW"/>
</dbReference>
<dbReference type="InterPro" id="IPR008271">
    <property type="entry name" value="Ser/Thr_kinase_AS"/>
</dbReference>
<evidence type="ECO:0000256" key="5">
    <source>
        <dbReference type="ARBA" id="ARBA00022840"/>
    </source>
</evidence>
<accession>F0YCJ9</accession>
<sequence>AIKQMSKRRIVDKKQVAHVRDERELLSTVRHGNILGLYGAFQDRDHVYLITELVEGPDLWSVLYDPDEAGFEDHSPLCDASDSLLRHYCACVAECLFHLHARGIVYRDLKPENLMVARNGYLKLVDFGFAKRLPYYRTDADEAELTAHFKTYTMCGTAEYISPEIINGSGHDWSADVWAAGCLFHELLVGSTPF</sequence>
<gene>
    <name evidence="7" type="ORF">AURANDRAFT_10482</name>
</gene>
<keyword evidence="8" id="KW-1185">Reference proteome</keyword>
<feature type="non-terminal residue" evidence="7">
    <location>
        <position position="1"/>
    </location>
</feature>
<protein>
    <recommendedName>
        <fullName evidence="6">Protein kinase domain-containing protein</fullName>
    </recommendedName>
</protein>
<evidence type="ECO:0000259" key="6">
    <source>
        <dbReference type="PROSITE" id="PS50011"/>
    </source>
</evidence>
<dbReference type="SUPFAM" id="SSF56112">
    <property type="entry name" value="Protein kinase-like (PK-like)"/>
    <property type="match status" value="1"/>
</dbReference>
<evidence type="ECO:0000256" key="4">
    <source>
        <dbReference type="ARBA" id="ARBA00022777"/>
    </source>
</evidence>
<dbReference type="Pfam" id="PF00069">
    <property type="entry name" value="Pkinase"/>
    <property type="match status" value="1"/>
</dbReference>
<dbReference type="GeneID" id="20218004"/>
<dbReference type="Gene3D" id="3.30.200.20">
    <property type="entry name" value="Phosphorylase Kinase, domain 1"/>
    <property type="match status" value="1"/>
</dbReference>
<dbReference type="InParanoid" id="F0YCJ9"/>
<dbReference type="Gene3D" id="1.10.510.10">
    <property type="entry name" value="Transferase(Phosphotransferase) domain 1"/>
    <property type="match status" value="1"/>
</dbReference>
<evidence type="ECO:0000313" key="7">
    <source>
        <dbReference type="EMBL" id="EGB07167.1"/>
    </source>
</evidence>
<keyword evidence="2" id="KW-0808">Transferase</keyword>
<dbReference type="AlphaFoldDB" id="F0YCJ9"/>
<dbReference type="GO" id="GO:0005524">
    <property type="term" value="F:ATP binding"/>
    <property type="evidence" value="ECO:0007669"/>
    <property type="project" value="UniProtKB-KW"/>
</dbReference>
<dbReference type="SMART" id="SM00220">
    <property type="entry name" value="S_TKc"/>
    <property type="match status" value="1"/>
</dbReference>
<keyword evidence="4" id="KW-0418">Kinase</keyword>
<dbReference type="RefSeq" id="XP_009038391.1">
    <property type="nucleotide sequence ID" value="XM_009040143.1"/>
</dbReference>
<dbReference type="KEGG" id="aaf:AURANDRAFT_10482"/>
<feature type="domain" description="Protein kinase" evidence="6">
    <location>
        <begin position="1"/>
        <end position="194"/>
    </location>
</feature>
<dbReference type="EMBL" id="GL833132">
    <property type="protein sequence ID" value="EGB07167.1"/>
    <property type="molecule type" value="Genomic_DNA"/>
</dbReference>
<dbReference type="InterPro" id="IPR000719">
    <property type="entry name" value="Prot_kinase_dom"/>
</dbReference>
<evidence type="ECO:0000256" key="1">
    <source>
        <dbReference type="ARBA" id="ARBA00022527"/>
    </source>
</evidence>
<feature type="non-terminal residue" evidence="7">
    <location>
        <position position="194"/>
    </location>
</feature>
<keyword evidence="1" id="KW-0723">Serine/threonine-protein kinase</keyword>
<proteinExistence type="predicted"/>
<dbReference type="Proteomes" id="UP000002729">
    <property type="component" value="Unassembled WGS sequence"/>
</dbReference>
<evidence type="ECO:0000256" key="3">
    <source>
        <dbReference type="ARBA" id="ARBA00022741"/>
    </source>
</evidence>
<dbReference type="PANTHER" id="PTHR24353">
    <property type="entry name" value="CYCLIC NUCLEOTIDE-DEPENDENT PROTEIN KINASE"/>
    <property type="match status" value="1"/>
</dbReference>
<dbReference type="InterPro" id="IPR011009">
    <property type="entry name" value="Kinase-like_dom_sf"/>
</dbReference>
<dbReference type="eggNOG" id="KOG0614">
    <property type="taxonomic scope" value="Eukaryota"/>
</dbReference>
<name>F0YCJ9_AURAN</name>
<evidence type="ECO:0000313" key="8">
    <source>
        <dbReference type="Proteomes" id="UP000002729"/>
    </source>
</evidence>
<dbReference type="PROSITE" id="PS00108">
    <property type="entry name" value="PROTEIN_KINASE_ST"/>
    <property type="match status" value="1"/>
</dbReference>
<keyword evidence="5" id="KW-0067">ATP-binding</keyword>
<keyword evidence="3" id="KW-0547">Nucleotide-binding</keyword>
<evidence type="ECO:0000256" key="2">
    <source>
        <dbReference type="ARBA" id="ARBA00022679"/>
    </source>
</evidence>
<reference evidence="7 8" key="1">
    <citation type="journal article" date="2011" name="Proc. Natl. Acad. Sci. U.S.A.">
        <title>Niche of harmful alga Aureococcus anophagefferens revealed through ecogenomics.</title>
        <authorList>
            <person name="Gobler C.J."/>
            <person name="Berry D.L."/>
            <person name="Dyhrman S.T."/>
            <person name="Wilhelm S.W."/>
            <person name="Salamov A."/>
            <person name="Lobanov A.V."/>
            <person name="Zhang Y."/>
            <person name="Collier J.L."/>
            <person name="Wurch L.L."/>
            <person name="Kustka A.B."/>
            <person name="Dill B.D."/>
            <person name="Shah M."/>
            <person name="VerBerkmoes N.C."/>
            <person name="Kuo A."/>
            <person name="Terry A."/>
            <person name="Pangilinan J."/>
            <person name="Lindquist E.A."/>
            <person name="Lucas S."/>
            <person name="Paulsen I.T."/>
            <person name="Hattenrath-Lehmann T.K."/>
            <person name="Talmage S.C."/>
            <person name="Walker E.A."/>
            <person name="Koch F."/>
            <person name="Burson A.M."/>
            <person name="Marcoval M.A."/>
            <person name="Tang Y.Z."/>
            <person name="Lecleir G.R."/>
            <person name="Coyne K.J."/>
            <person name="Berg G.M."/>
            <person name="Bertrand E.M."/>
            <person name="Saito M.A."/>
            <person name="Gladyshev V.N."/>
            <person name="Grigoriev I.V."/>
        </authorList>
    </citation>
    <scope>NUCLEOTIDE SEQUENCE [LARGE SCALE GENOMIC DNA]</scope>
    <source>
        <strain evidence="8">CCMP 1984</strain>
    </source>
</reference>
<organism evidence="8">
    <name type="scientific">Aureococcus anophagefferens</name>
    <name type="common">Harmful bloom alga</name>
    <dbReference type="NCBI Taxonomy" id="44056"/>
    <lineage>
        <taxon>Eukaryota</taxon>
        <taxon>Sar</taxon>
        <taxon>Stramenopiles</taxon>
        <taxon>Ochrophyta</taxon>
        <taxon>Pelagophyceae</taxon>
        <taxon>Pelagomonadales</taxon>
        <taxon>Pelagomonadaceae</taxon>
        <taxon>Aureococcus</taxon>
    </lineage>
</organism>
<dbReference type="OrthoDB" id="76001at2759"/>